<gene>
    <name evidence="3" type="ORF">IBL26_04845</name>
</gene>
<organism evidence="3 4">
    <name type="scientific">Teichococcus aerophilus</name>
    <dbReference type="NCBI Taxonomy" id="1224513"/>
    <lineage>
        <taxon>Bacteria</taxon>
        <taxon>Pseudomonadati</taxon>
        <taxon>Pseudomonadota</taxon>
        <taxon>Alphaproteobacteria</taxon>
        <taxon>Acetobacterales</taxon>
        <taxon>Roseomonadaceae</taxon>
        <taxon>Roseomonas</taxon>
    </lineage>
</organism>
<dbReference type="Gene3D" id="1.10.260.40">
    <property type="entry name" value="lambda repressor-like DNA-binding domains"/>
    <property type="match status" value="1"/>
</dbReference>
<dbReference type="NCBIfam" id="TIGR02607">
    <property type="entry name" value="antidote_HigA"/>
    <property type="match status" value="1"/>
</dbReference>
<sequence>MKNRPIPAPHPEVWPHPGTLLREYVLPALNLSVSQASVELRITRQSLHRIMAGQAAITAETSLRLERFCGVPSRFWLRRQSDYESGRARDRMSDVLAAIPAYALPKTVLDQIGTTDAE</sequence>
<evidence type="ECO:0000313" key="4">
    <source>
        <dbReference type="Proteomes" id="UP000626026"/>
    </source>
</evidence>
<evidence type="ECO:0000256" key="1">
    <source>
        <dbReference type="ARBA" id="ARBA00023125"/>
    </source>
</evidence>
<dbReference type="InterPro" id="IPR001387">
    <property type="entry name" value="Cro/C1-type_HTH"/>
</dbReference>
<feature type="domain" description="HTH cro/C1-type" evidence="2">
    <location>
        <begin position="20"/>
        <end position="76"/>
    </location>
</feature>
<dbReference type="Pfam" id="PF01381">
    <property type="entry name" value="HTH_3"/>
    <property type="match status" value="1"/>
</dbReference>
<name>A0ABR7RIL6_9PROT</name>
<accession>A0ABR7RIL6</accession>
<keyword evidence="4" id="KW-1185">Reference proteome</keyword>
<dbReference type="SUPFAM" id="SSF47413">
    <property type="entry name" value="lambda repressor-like DNA-binding domains"/>
    <property type="match status" value="1"/>
</dbReference>
<dbReference type="InterPro" id="IPR010982">
    <property type="entry name" value="Lambda_DNA-bd_dom_sf"/>
</dbReference>
<proteinExistence type="predicted"/>
<dbReference type="InterPro" id="IPR013430">
    <property type="entry name" value="Toxin_antidote_HigA"/>
</dbReference>
<dbReference type="EMBL" id="JACTVA010000005">
    <property type="protein sequence ID" value="MBC9206154.1"/>
    <property type="molecule type" value="Genomic_DNA"/>
</dbReference>
<keyword evidence="1" id="KW-0238">DNA-binding</keyword>
<dbReference type="Proteomes" id="UP000626026">
    <property type="component" value="Unassembled WGS sequence"/>
</dbReference>
<protein>
    <submittedName>
        <fullName evidence="3">HigA family addiction module antidote protein</fullName>
    </submittedName>
</protein>
<dbReference type="SMART" id="SM00530">
    <property type="entry name" value="HTH_XRE"/>
    <property type="match status" value="1"/>
</dbReference>
<dbReference type="PANTHER" id="PTHR36924">
    <property type="entry name" value="ANTITOXIN HIGA-1"/>
    <property type="match status" value="1"/>
</dbReference>
<reference evidence="3 4" key="1">
    <citation type="journal article" date="2013" name="Int. J. Syst. Evol. Microbiol.">
        <title>Roseomonas aerophila sp. nov., isolated from air.</title>
        <authorList>
            <person name="Kim S.J."/>
            <person name="Weon H.Y."/>
            <person name="Ahn J.H."/>
            <person name="Hong S.B."/>
            <person name="Seok S.J."/>
            <person name="Whang K.S."/>
            <person name="Kwon S.W."/>
        </authorList>
    </citation>
    <scope>NUCLEOTIDE SEQUENCE [LARGE SCALE GENOMIC DNA]</scope>
    <source>
        <strain evidence="3 4">NBRC 108923</strain>
    </source>
</reference>
<dbReference type="RefSeq" id="WP_187783331.1">
    <property type="nucleotide sequence ID" value="NZ_JACTVA010000005.1"/>
</dbReference>
<evidence type="ECO:0000259" key="2">
    <source>
        <dbReference type="SMART" id="SM00530"/>
    </source>
</evidence>
<comment type="caution">
    <text evidence="3">The sequence shown here is derived from an EMBL/GenBank/DDBJ whole genome shotgun (WGS) entry which is preliminary data.</text>
</comment>
<dbReference type="PANTHER" id="PTHR36924:SF1">
    <property type="entry name" value="ANTITOXIN HIGA-1"/>
    <property type="match status" value="1"/>
</dbReference>
<evidence type="ECO:0000313" key="3">
    <source>
        <dbReference type="EMBL" id="MBC9206154.1"/>
    </source>
</evidence>